<keyword evidence="2" id="KW-1185">Reference proteome</keyword>
<evidence type="ECO:0000313" key="1">
    <source>
        <dbReference type="EMBL" id="QSX77059.1"/>
    </source>
</evidence>
<dbReference type="Proteomes" id="UP000639274">
    <property type="component" value="Chromosome"/>
</dbReference>
<dbReference type="KEGG" id="lsf:I8J32_009580"/>
<evidence type="ECO:0000313" key="2">
    <source>
        <dbReference type="Proteomes" id="UP000639274"/>
    </source>
</evidence>
<reference evidence="1 2" key="1">
    <citation type="submission" date="2021-03" db="EMBL/GenBank/DDBJ databases">
        <title>Lysobacter sp. nov. isolated from soil of gangwondo yeongwol, south Korea.</title>
        <authorList>
            <person name="Kim K.R."/>
            <person name="Kim K.H."/>
            <person name="Jeon C.O."/>
        </authorList>
    </citation>
    <scope>NUCLEOTIDE SEQUENCE [LARGE SCALE GENOMIC DNA]</scope>
    <source>
        <strain evidence="1 2">R19</strain>
    </source>
</reference>
<name>A0A975AQL2_9GAMM</name>
<sequence>MTAITSLPTFAPGQRWRVRGRHPGEQPTVLIHAIEPHGADDVHALGLCAGGFAAREGSLPDSGTAVFNACPTRADAIVHVSITGITLHNPRVPSPVTQLAHLPLTARAVMESQPCLLHTLGPDTPDAPDTPDPQWPAHHARWRAALASGQASVIDQPVARILAELQHAWWSLDPPTTLEARHWLSAFSA</sequence>
<dbReference type="EMBL" id="CP071518">
    <property type="protein sequence ID" value="QSX77059.1"/>
    <property type="molecule type" value="Genomic_DNA"/>
</dbReference>
<dbReference type="RefSeq" id="WP_200611423.1">
    <property type="nucleotide sequence ID" value="NZ_CP071518.1"/>
</dbReference>
<protein>
    <submittedName>
        <fullName evidence="1">Uncharacterized protein</fullName>
    </submittedName>
</protein>
<gene>
    <name evidence="1" type="ORF">I8J32_009580</name>
</gene>
<accession>A0A975AQL2</accession>
<organism evidence="1 2">
    <name type="scientific">Agrilutibacter solisilvae</name>
    <dbReference type="NCBI Taxonomy" id="2763317"/>
    <lineage>
        <taxon>Bacteria</taxon>
        <taxon>Pseudomonadati</taxon>
        <taxon>Pseudomonadota</taxon>
        <taxon>Gammaproteobacteria</taxon>
        <taxon>Lysobacterales</taxon>
        <taxon>Lysobacteraceae</taxon>
        <taxon>Agrilutibacter</taxon>
    </lineage>
</organism>
<proteinExistence type="predicted"/>
<dbReference type="AlphaFoldDB" id="A0A975AQL2"/>